<keyword evidence="6" id="KW-0645">Protease</keyword>
<reference evidence="9 10" key="1">
    <citation type="submission" date="2021-01" db="EMBL/GenBank/DDBJ databases">
        <title>Paenibacillus sp.nov. isolated from the rhizosphere soil of tomato plant.</title>
        <authorList>
            <person name="Thin K.K."/>
            <person name="Zhang X."/>
            <person name="He S."/>
        </authorList>
    </citation>
    <scope>NUCLEOTIDE SEQUENCE [LARGE SCALE GENOMIC DNA]</scope>
    <source>
        <strain evidence="9 10">DXFW5</strain>
    </source>
</reference>
<evidence type="ECO:0000256" key="5">
    <source>
        <dbReference type="ARBA" id="ARBA00022801"/>
    </source>
</evidence>
<evidence type="ECO:0000313" key="10">
    <source>
        <dbReference type="Proteomes" id="UP001516620"/>
    </source>
</evidence>
<evidence type="ECO:0000256" key="1">
    <source>
        <dbReference type="ARBA" id="ARBA00000677"/>
    </source>
</evidence>
<feature type="transmembrane region" description="Helical" evidence="6">
    <location>
        <begin position="45"/>
        <end position="69"/>
    </location>
</feature>
<dbReference type="InterPro" id="IPR019533">
    <property type="entry name" value="Peptidase_S26"/>
</dbReference>
<comment type="caution">
    <text evidence="9">The sequence shown here is derived from an EMBL/GenBank/DDBJ whole genome shotgun (WGS) entry which is preliminary data.</text>
</comment>
<dbReference type="InterPro" id="IPR000223">
    <property type="entry name" value="Pept_S26A_signal_pept_1"/>
</dbReference>
<evidence type="ECO:0000259" key="8">
    <source>
        <dbReference type="Pfam" id="PF10502"/>
    </source>
</evidence>
<proteinExistence type="inferred from homology"/>
<accession>A0ABS2H341</accession>
<dbReference type="PANTHER" id="PTHR43390">
    <property type="entry name" value="SIGNAL PEPTIDASE I"/>
    <property type="match status" value="1"/>
</dbReference>
<keyword evidence="6" id="KW-0812">Transmembrane</keyword>
<dbReference type="RefSeq" id="WP_155607336.1">
    <property type="nucleotide sequence ID" value="NZ_JADCNN020000004.1"/>
</dbReference>
<organism evidence="9 10">
    <name type="scientific">Paenibacillus rhizolycopersici</name>
    <dbReference type="NCBI Taxonomy" id="2780073"/>
    <lineage>
        <taxon>Bacteria</taxon>
        <taxon>Bacillati</taxon>
        <taxon>Bacillota</taxon>
        <taxon>Bacilli</taxon>
        <taxon>Bacillales</taxon>
        <taxon>Paenibacillaceae</taxon>
        <taxon>Paenibacillus</taxon>
    </lineage>
</organism>
<evidence type="ECO:0000256" key="3">
    <source>
        <dbReference type="ARBA" id="ARBA00009370"/>
    </source>
</evidence>
<dbReference type="PROSITE" id="PS00760">
    <property type="entry name" value="SPASE_I_2"/>
    <property type="match status" value="1"/>
</dbReference>
<evidence type="ECO:0000256" key="4">
    <source>
        <dbReference type="ARBA" id="ARBA00013208"/>
    </source>
</evidence>
<dbReference type="NCBIfam" id="TIGR02227">
    <property type="entry name" value="sigpep_I_bact"/>
    <property type="match status" value="1"/>
</dbReference>
<name>A0ABS2H341_9BACL</name>
<keyword evidence="6" id="KW-1133">Transmembrane helix</keyword>
<dbReference type="SUPFAM" id="SSF51306">
    <property type="entry name" value="LexA/Signal peptidase"/>
    <property type="match status" value="1"/>
</dbReference>
<comment type="catalytic activity">
    <reaction evidence="1 6">
        <text>Cleavage of hydrophobic, N-terminal signal or leader sequences from secreted and periplasmic proteins.</text>
        <dbReference type="EC" id="3.4.21.89"/>
    </reaction>
</comment>
<dbReference type="Pfam" id="PF10502">
    <property type="entry name" value="Peptidase_S26"/>
    <property type="match status" value="1"/>
</dbReference>
<dbReference type="InterPro" id="IPR036286">
    <property type="entry name" value="LexA/Signal_pep-like_sf"/>
</dbReference>
<dbReference type="EC" id="3.4.21.89" evidence="4 6"/>
<dbReference type="CDD" id="cd06530">
    <property type="entry name" value="S26_SPase_I"/>
    <property type="match status" value="1"/>
</dbReference>
<protein>
    <recommendedName>
        <fullName evidence="4 6">Signal peptidase I</fullName>
        <ecNumber evidence="4 6">3.4.21.89</ecNumber>
    </recommendedName>
</protein>
<dbReference type="PRINTS" id="PR00727">
    <property type="entry name" value="LEADERPTASE"/>
</dbReference>
<dbReference type="InterPro" id="IPR019757">
    <property type="entry name" value="Pept_S26A_signal_pept_1_Lys-AS"/>
</dbReference>
<dbReference type="GO" id="GO:0009003">
    <property type="term" value="F:signal peptidase activity"/>
    <property type="evidence" value="ECO:0007669"/>
    <property type="project" value="UniProtKB-EC"/>
</dbReference>
<gene>
    <name evidence="9" type="primary">lepB</name>
    <name evidence="9" type="ORF">IM700_005400</name>
</gene>
<keyword evidence="5 6" id="KW-0378">Hydrolase</keyword>
<evidence type="ECO:0000256" key="2">
    <source>
        <dbReference type="ARBA" id="ARBA00004401"/>
    </source>
</evidence>
<keyword evidence="10" id="KW-1185">Reference proteome</keyword>
<dbReference type="Proteomes" id="UP001516620">
    <property type="component" value="Unassembled WGS sequence"/>
</dbReference>
<dbReference type="Gene3D" id="2.10.109.10">
    <property type="entry name" value="Umud Fragment, subunit A"/>
    <property type="match status" value="1"/>
</dbReference>
<evidence type="ECO:0000256" key="7">
    <source>
        <dbReference type="SAM" id="MobiDB-lite"/>
    </source>
</evidence>
<feature type="region of interest" description="Disordered" evidence="7">
    <location>
        <begin position="1"/>
        <end position="36"/>
    </location>
</feature>
<comment type="similarity">
    <text evidence="3 6">Belongs to the peptidase S26 family.</text>
</comment>
<evidence type="ECO:0000313" key="9">
    <source>
        <dbReference type="EMBL" id="MBM6995096.1"/>
    </source>
</evidence>
<dbReference type="PROSITE" id="PS00761">
    <property type="entry name" value="SPASE_I_3"/>
    <property type="match status" value="1"/>
</dbReference>
<dbReference type="PANTHER" id="PTHR43390:SF1">
    <property type="entry name" value="CHLOROPLAST PROCESSING PEPTIDASE"/>
    <property type="match status" value="1"/>
</dbReference>
<evidence type="ECO:0000256" key="6">
    <source>
        <dbReference type="RuleBase" id="RU362042"/>
    </source>
</evidence>
<comment type="subcellular location">
    <subcellularLocation>
        <location evidence="2">Cell membrane</location>
        <topology evidence="2">Single-pass type II membrane protein</topology>
    </subcellularLocation>
    <subcellularLocation>
        <location evidence="6">Membrane</location>
        <topology evidence="6">Single-pass type II membrane protein</topology>
    </subcellularLocation>
</comment>
<dbReference type="InterPro" id="IPR019758">
    <property type="entry name" value="Pept_S26A_signal_pept_1_CS"/>
</dbReference>
<sequence length="222" mass="24752">MEKQEQQGYPDVSPSSGRAEQLPDGPETVQAPPAGKKEKSEALEWLKAIAIAVVLVLLIRWLFFAPFIVDGPSMQPNFHTGERIIVNKIIYDIRGPKHGEVIVFHVPSEGRDFIKRVIGVPGDTVQVEGDTITVNGQVVDETYIKDAVIEKHNNNELYNTEANFPNELVPDGTVPEGYVFVLGDNRSNSTDSRRIGYVPYGDIVGRADLVFWPLSDLQFIRH</sequence>
<dbReference type="EMBL" id="JADCNN020000004">
    <property type="protein sequence ID" value="MBM6995096.1"/>
    <property type="molecule type" value="Genomic_DNA"/>
</dbReference>
<keyword evidence="6" id="KW-0472">Membrane</keyword>
<feature type="domain" description="Peptidase S26" evidence="8">
    <location>
        <begin position="43"/>
        <end position="212"/>
    </location>
</feature>